<feature type="domain" description="ABC transporter" evidence="4">
    <location>
        <begin position="6"/>
        <end position="229"/>
    </location>
</feature>
<proteinExistence type="predicted"/>
<keyword evidence="2" id="KW-0547">Nucleotide-binding</keyword>
<dbReference type="PANTHER" id="PTHR42711:SF17">
    <property type="entry name" value="ABC TRANSPORTER ATP-BINDING PROTEIN"/>
    <property type="match status" value="1"/>
</dbReference>
<dbReference type="Gene3D" id="3.40.50.300">
    <property type="entry name" value="P-loop containing nucleotide triphosphate hydrolases"/>
    <property type="match status" value="1"/>
</dbReference>
<gene>
    <name evidence="5" type="ORF">MACH26_11910</name>
</gene>
<dbReference type="InterPro" id="IPR003593">
    <property type="entry name" value="AAA+_ATPase"/>
</dbReference>
<dbReference type="CDD" id="cd03230">
    <property type="entry name" value="ABC_DR_subfamily_A"/>
    <property type="match status" value="1"/>
</dbReference>
<evidence type="ECO:0000256" key="2">
    <source>
        <dbReference type="ARBA" id="ARBA00022741"/>
    </source>
</evidence>
<keyword evidence="3 5" id="KW-0067">ATP-binding</keyword>
<dbReference type="InterPro" id="IPR003439">
    <property type="entry name" value="ABC_transporter-like_ATP-bd"/>
</dbReference>
<evidence type="ECO:0000313" key="6">
    <source>
        <dbReference type="Proteomes" id="UP001333710"/>
    </source>
</evidence>
<evidence type="ECO:0000256" key="3">
    <source>
        <dbReference type="ARBA" id="ARBA00022840"/>
    </source>
</evidence>
<protein>
    <submittedName>
        <fullName evidence="5">ABC transporter ATP-binding protein</fullName>
    </submittedName>
</protein>
<dbReference type="PANTHER" id="PTHR42711">
    <property type="entry name" value="ABC TRANSPORTER ATP-BINDING PROTEIN"/>
    <property type="match status" value="1"/>
</dbReference>
<evidence type="ECO:0000259" key="4">
    <source>
        <dbReference type="PROSITE" id="PS50893"/>
    </source>
</evidence>
<dbReference type="InterPro" id="IPR027417">
    <property type="entry name" value="P-loop_NTPase"/>
</dbReference>
<dbReference type="GO" id="GO:0005524">
    <property type="term" value="F:ATP binding"/>
    <property type="evidence" value="ECO:0007669"/>
    <property type="project" value="UniProtKB-KW"/>
</dbReference>
<dbReference type="EMBL" id="AP027272">
    <property type="protein sequence ID" value="BDX05670.1"/>
    <property type="molecule type" value="Genomic_DNA"/>
</dbReference>
<dbReference type="SUPFAM" id="SSF52540">
    <property type="entry name" value="P-loop containing nucleoside triphosphate hydrolases"/>
    <property type="match status" value="1"/>
</dbReference>
<name>A0AA48I4B3_9ALTE</name>
<accession>A0AA48I4B3</accession>
<keyword evidence="1" id="KW-0813">Transport</keyword>
<keyword evidence="6" id="KW-1185">Reference proteome</keyword>
<dbReference type="GO" id="GO:0016887">
    <property type="term" value="F:ATP hydrolysis activity"/>
    <property type="evidence" value="ECO:0007669"/>
    <property type="project" value="InterPro"/>
</dbReference>
<dbReference type="RefSeq" id="WP_338291656.1">
    <property type="nucleotide sequence ID" value="NZ_AP027272.1"/>
</dbReference>
<dbReference type="PROSITE" id="PS00211">
    <property type="entry name" value="ABC_TRANSPORTER_1"/>
    <property type="match status" value="1"/>
</dbReference>
<dbReference type="KEGG" id="pmaw:MACH26_11910"/>
<evidence type="ECO:0000313" key="5">
    <source>
        <dbReference type="EMBL" id="BDX05670.1"/>
    </source>
</evidence>
<dbReference type="PROSITE" id="PS50893">
    <property type="entry name" value="ABC_TRANSPORTER_2"/>
    <property type="match status" value="1"/>
</dbReference>
<dbReference type="Proteomes" id="UP001333710">
    <property type="component" value="Chromosome"/>
</dbReference>
<dbReference type="InterPro" id="IPR017871">
    <property type="entry name" value="ABC_transporter-like_CS"/>
</dbReference>
<reference evidence="5" key="1">
    <citation type="submission" date="2023-01" db="EMBL/GenBank/DDBJ databases">
        <title>Complete genome sequence of Planctobacterium marinum strain Dej080120_11.</title>
        <authorList>
            <person name="Ueki S."/>
            <person name="Maruyama F."/>
        </authorList>
    </citation>
    <scope>NUCLEOTIDE SEQUENCE</scope>
    <source>
        <strain evidence="5">Dej080120_11</strain>
    </source>
</reference>
<sequence>MCKKIVKVDKVSVNFDSTKAIDNVSFDINAGEVLALLGENGAGKSTLINSILGRLKIDKGCIRIFDVAPGEQRAKQRTGTILQSANLPDTSTVEEQITLFSSYYPAPLAKPDLIKLTMLEGLEKRRINTLSGGQKQRLFFALAVCGNPQIIFLDEPTVGLDSSARREFWQCIESLKLNGVSVVLTTHYLEEAEALADRIILLKQGTIIHQGTPSEVKTKALGKRVNFVLHSPKAMFETCLSQLQQQSLNVAISNLVYNQDKVSLTCARPEPLLESLFTQGVGISDLTIESARLEDAVEVLNRQINSTQLVSEEAA</sequence>
<dbReference type="SMART" id="SM00382">
    <property type="entry name" value="AAA"/>
    <property type="match status" value="1"/>
</dbReference>
<dbReference type="AlphaFoldDB" id="A0AA48I4B3"/>
<dbReference type="Pfam" id="PF00005">
    <property type="entry name" value="ABC_tran"/>
    <property type="match status" value="1"/>
</dbReference>
<dbReference type="InterPro" id="IPR050763">
    <property type="entry name" value="ABC_transporter_ATP-binding"/>
</dbReference>
<evidence type="ECO:0000256" key="1">
    <source>
        <dbReference type="ARBA" id="ARBA00022448"/>
    </source>
</evidence>
<organism evidence="5 6">
    <name type="scientific">Planctobacterium marinum</name>
    <dbReference type="NCBI Taxonomy" id="1631968"/>
    <lineage>
        <taxon>Bacteria</taxon>
        <taxon>Pseudomonadati</taxon>
        <taxon>Pseudomonadota</taxon>
        <taxon>Gammaproteobacteria</taxon>
        <taxon>Alteromonadales</taxon>
        <taxon>Alteromonadaceae</taxon>
        <taxon>Planctobacterium</taxon>
    </lineage>
</organism>